<accession>A0A3N4JG47</accession>
<feature type="compositionally biased region" description="Gly residues" evidence="2">
    <location>
        <begin position="244"/>
        <end position="261"/>
    </location>
</feature>
<reference evidence="3 4" key="1">
    <citation type="journal article" date="2018" name="Nat. Ecol. Evol.">
        <title>Pezizomycetes genomes reveal the molecular basis of ectomycorrhizal truffle lifestyle.</title>
        <authorList>
            <person name="Murat C."/>
            <person name="Payen T."/>
            <person name="Noel B."/>
            <person name="Kuo A."/>
            <person name="Morin E."/>
            <person name="Chen J."/>
            <person name="Kohler A."/>
            <person name="Krizsan K."/>
            <person name="Balestrini R."/>
            <person name="Da Silva C."/>
            <person name="Montanini B."/>
            <person name="Hainaut M."/>
            <person name="Levati E."/>
            <person name="Barry K.W."/>
            <person name="Belfiori B."/>
            <person name="Cichocki N."/>
            <person name="Clum A."/>
            <person name="Dockter R.B."/>
            <person name="Fauchery L."/>
            <person name="Guy J."/>
            <person name="Iotti M."/>
            <person name="Le Tacon F."/>
            <person name="Lindquist E.A."/>
            <person name="Lipzen A."/>
            <person name="Malagnac F."/>
            <person name="Mello A."/>
            <person name="Molinier V."/>
            <person name="Miyauchi S."/>
            <person name="Poulain J."/>
            <person name="Riccioni C."/>
            <person name="Rubini A."/>
            <person name="Sitrit Y."/>
            <person name="Splivallo R."/>
            <person name="Traeger S."/>
            <person name="Wang M."/>
            <person name="Zifcakova L."/>
            <person name="Wipf D."/>
            <person name="Zambonelli A."/>
            <person name="Paolocci F."/>
            <person name="Nowrousian M."/>
            <person name="Ottonello S."/>
            <person name="Baldrian P."/>
            <person name="Spatafora J.W."/>
            <person name="Henrissat B."/>
            <person name="Nagy L.G."/>
            <person name="Aury J.M."/>
            <person name="Wincker P."/>
            <person name="Grigoriev I.V."/>
            <person name="Bonfante P."/>
            <person name="Martin F.M."/>
        </authorList>
    </citation>
    <scope>NUCLEOTIDE SEQUENCE [LARGE SCALE GENOMIC DNA]</scope>
    <source>
        <strain evidence="3 4">120613-1</strain>
    </source>
</reference>
<protein>
    <submittedName>
        <fullName evidence="3">Uncharacterized protein</fullName>
    </submittedName>
</protein>
<evidence type="ECO:0000313" key="3">
    <source>
        <dbReference type="EMBL" id="RPA97239.1"/>
    </source>
</evidence>
<dbReference type="OrthoDB" id="5342758at2759"/>
<dbReference type="AlphaFoldDB" id="A0A3N4JG47"/>
<feature type="coiled-coil region" evidence="1">
    <location>
        <begin position="1"/>
        <end position="28"/>
    </location>
</feature>
<name>A0A3N4JG47_9PEZI</name>
<evidence type="ECO:0000256" key="2">
    <source>
        <dbReference type="SAM" id="MobiDB-lite"/>
    </source>
</evidence>
<dbReference type="STRING" id="1336337.A0A3N4JG47"/>
<organism evidence="3 4">
    <name type="scientific">Choiromyces venosus 120613-1</name>
    <dbReference type="NCBI Taxonomy" id="1336337"/>
    <lineage>
        <taxon>Eukaryota</taxon>
        <taxon>Fungi</taxon>
        <taxon>Dikarya</taxon>
        <taxon>Ascomycota</taxon>
        <taxon>Pezizomycotina</taxon>
        <taxon>Pezizomycetes</taxon>
        <taxon>Pezizales</taxon>
        <taxon>Tuberaceae</taxon>
        <taxon>Choiromyces</taxon>
    </lineage>
</organism>
<keyword evidence="4" id="KW-1185">Reference proteome</keyword>
<proteinExistence type="predicted"/>
<dbReference type="EMBL" id="ML120406">
    <property type="protein sequence ID" value="RPA97239.1"/>
    <property type="molecule type" value="Genomic_DNA"/>
</dbReference>
<sequence>MQELRIRLSKLEDHHAALKYKLEELDSTVSSKTSSYQSSLVTVKQRTANFLATHRFPSPTTAIESWTLEREALLAKKDQAKVERDALVEGMVLWDETLSLVYSFEEKLGLLISSRRSGGDINRDIMQRLEDIVEALEQKLESADNKGWKLLVCCIGAELEAYKEAEEVMKRSLGIVSTSSAKPSKPVSTESDKDERKSGNQSQDTEDLIGGLNERGRSREQILNEAEVGDDSEDGKLKPKAGDGSQGESGDGVGDGDGVRGLRGSIFASRVDYSPLD</sequence>
<keyword evidence="1" id="KW-0175">Coiled coil</keyword>
<feature type="compositionally biased region" description="Polar residues" evidence="2">
    <location>
        <begin position="176"/>
        <end position="189"/>
    </location>
</feature>
<gene>
    <name evidence="3" type="ORF">L873DRAFT_1810052</name>
</gene>
<dbReference type="Proteomes" id="UP000276215">
    <property type="component" value="Unassembled WGS sequence"/>
</dbReference>
<evidence type="ECO:0000313" key="4">
    <source>
        <dbReference type="Proteomes" id="UP000276215"/>
    </source>
</evidence>
<evidence type="ECO:0000256" key="1">
    <source>
        <dbReference type="SAM" id="Coils"/>
    </source>
</evidence>
<feature type="non-terminal residue" evidence="3">
    <location>
        <position position="277"/>
    </location>
</feature>
<feature type="region of interest" description="Disordered" evidence="2">
    <location>
        <begin position="176"/>
        <end position="277"/>
    </location>
</feature>